<keyword evidence="2" id="KW-0614">Plasmid</keyword>
<proteinExistence type="predicted"/>
<dbReference type="PANTHER" id="PTHR33498:SF1">
    <property type="entry name" value="TRANSPOSASE FOR INSERTION SEQUENCE ELEMENT IS1557"/>
    <property type="match status" value="1"/>
</dbReference>
<name>A0A0X9L9E9_9LACO</name>
<reference evidence="2" key="1">
    <citation type="submission" date="2015-04" db="EMBL/GenBank/DDBJ databases">
        <title>Novel Lactobacillus sp. plasmids isolated from BV infected patients.</title>
        <authorList>
            <person name="Harris L.K."/>
            <person name="van Zyl L.J."/>
            <person name="Damelin L."/>
            <person name="Tiemessen C."/>
            <person name="Trindade M.I."/>
        </authorList>
    </citation>
    <scope>NUCLEOTIDE SEQUENCE</scope>
    <source>
        <strain evidence="2">L6</strain>
        <plasmid evidence="2">pLc17</plasmid>
    </source>
</reference>
<sequence length="166" mass="18345">MSQLDNTLKLLGVTDTNIRVFGTREEFHGRGSGRKKYLVIQAELTYTLRRCPSCGYNMLHPNGHKLTHVHIAGSMDRPVILELNKQRWRCSNCHSTCTATTPVVSTNHAIGHGLATHVLKLASKSLPAKTIASLTGISTNSVQRILTLLANALFSKANHAFHYLFL</sequence>
<dbReference type="EMBL" id="KR052811">
    <property type="protein sequence ID" value="ALZ45661.1"/>
    <property type="molecule type" value="Genomic_DNA"/>
</dbReference>
<evidence type="ECO:0000313" key="2">
    <source>
        <dbReference type="EMBL" id="ALZ45661.1"/>
    </source>
</evidence>
<dbReference type="PANTHER" id="PTHR33498">
    <property type="entry name" value="TRANSPOSASE FOR INSERTION SEQUENCE ELEMENT IS1557"/>
    <property type="match status" value="1"/>
</dbReference>
<protein>
    <recommendedName>
        <fullName evidence="1">Transposase IS204/IS1001/IS1096/IS1165 zinc-finger domain-containing protein</fullName>
    </recommendedName>
</protein>
<dbReference type="InterPro" id="IPR047951">
    <property type="entry name" value="Transpos_ISL3"/>
</dbReference>
<dbReference type="InterPro" id="IPR029261">
    <property type="entry name" value="Transposase_Znf"/>
</dbReference>
<feature type="domain" description="Transposase IS204/IS1001/IS1096/IS1165 zinc-finger" evidence="1">
    <location>
        <begin position="49"/>
        <end position="93"/>
    </location>
</feature>
<organism evidence="2">
    <name type="scientific">Lactobacillus crispatus</name>
    <dbReference type="NCBI Taxonomy" id="47770"/>
    <lineage>
        <taxon>Bacteria</taxon>
        <taxon>Bacillati</taxon>
        <taxon>Bacillota</taxon>
        <taxon>Bacilli</taxon>
        <taxon>Lactobacillales</taxon>
        <taxon>Lactobacillaceae</taxon>
        <taxon>Lactobacillus</taxon>
    </lineage>
</organism>
<dbReference type="AlphaFoldDB" id="A0A0X9L9E9"/>
<evidence type="ECO:0000259" key="1">
    <source>
        <dbReference type="Pfam" id="PF14690"/>
    </source>
</evidence>
<geneLocation type="plasmid" evidence="2">
    <name>pLc17</name>
</geneLocation>
<accession>A0A0X9L9E9</accession>
<dbReference type="Pfam" id="PF14690">
    <property type="entry name" value="Zn_ribbon_ISL3"/>
    <property type="match status" value="1"/>
</dbReference>